<dbReference type="AlphaFoldDB" id="A0AAW7JUU0"/>
<accession>A0AAW7JUU0</accession>
<proteinExistence type="predicted"/>
<evidence type="ECO:0000313" key="2">
    <source>
        <dbReference type="Proteomes" id="UP001168505"/>
    </source>
</evidence>
<dbReference type="NCBIfam" id="NF007714">
    <property type="entry name" value="PRK10410.1-2"/>
    <property type="match status" value="1"/>
</dbReference>
<evidence type="ECO:0000313" key="1">
    <source>
        <dbReference type="EMBL" id="MDN0070082.1"/>
    </source>
</evidence>
<name>A0AAW7JUU0_9ACTN</name>
<reference evidence="1" key="1">
    <citation type="submission" date="2023-06" db="EMBL/GenBank/DDBJ databases">
        <authorList>
            <person name="Zeman M."/>
            <person name="Kubasova T."/>
            <person name="Jahodarova E."/>
            <person name="Nykrynova M."/>
            <person name="Rychlik I."/>
        </authorList>
    </citation>
    <scope>NUCLEOTIDE SEQUENCE</scope>
    <source>
        <strain evidence="1">15_COKtk</strain>
    </source>
</reference>
<dbReference type="EMBL" id="JAUEIR010000009">
    <property type="protein sequence ID" value="MDN0070082.1"/>
    <property type="molecule type" value="Genomic_DNA"/>
</dbReference>
<comment type="caution">
    <text evidence="1">The sequence shown here is derived from an EMBL/GenBank/DDBJ whole genome shotgun (WGS) entry which is preliminary data.</text>
</comment>
<gene>
    <name evidence="1" type="ORF">QVN40_10300</name>
</gene>
<dbReference type="RefSeq" id="WP_066829101.1">
    <property type="nucleotide sequence ID" value="NZ_CABKVW010000003.1"/>
</dbReference>
<protein>
    <submittedName>
        <fullName evidence="1">Nitrous oxide-stimulated promoter family protein</fullName>
    </submittedName>
</protein>
<dbReference type="Proteomes" id="UP001168505">
    <property type="component" value="Unassembled WGS sequence"/>
</dbReference>
<organism evidence="1 2">
    <name type="scientific">Collinsella ihumii</name>
    <dbReference type="NCBI Taxonomy" id="1720204"/>
    <lineage>
        <taxon>Bacteria</taxon>
        <taxon>Bacillati</taxon>
        <taxon>Actinomycetota</taxon>
        <taxon>Coriobacteriia</taxon>
        <taxon>Coriobacteriales</taxon>
        <taxon>Coriobacteriaceae</taxon>
        <taxon>Collinsella</taxon>
    </lineage>
</organism>
<reference evidence="1" key="2">
    <citation type="submission" date="2023-08" db="EMBL/GenBank/DDBJ databases">
        <title>Identification and characterization of horizontal gene transfer across gut microbiota members of farm animals based on homology search.</title>
        <authorList>
            <person name="Schwarzerova J."/>
            <person name="Nykrynova M."/>
            <person name="Jureckova K."/>
            <person name="Cejkova D."/>
            <person name="Rychlik I."/>
        </authorList>
    </citation>
    <scope>NUCLEOTIDE SEQUENCE</scope>
    <source>
        <strain evidence="1">15_COKtk</strain>
    </source>
</reference>
<dbReference type="InterPro" id="IPR020483">
    <property type="entry name" value="Uncharacterised_YgbA"/>
</dbReference>
<sequence>MPKAPDSPAVARRREREKRVVSQMIALSCRAHHQDAARTETAYCGEPVCPACAKLDAFAARRTELCPHMATKTSCNRCATHCYPPAMREQIRAVMRFAGPRMLLHHPIAAVRHLLGT</sequence>
<dbReference type="Pfam" id="PF11756">
    <property type="entry name" value="YgbA_NO"/>
    <property type="match status" value="1"/>
</dbReference>